<evidence type="ECO:0000313" key="2">
    <source>
        <dbReference type="Proteomes" id="UP000245626"/>
    </source>
</evidence>
<accession>A0ACD0P261</accession>
<name>A0ACD0P261_9BASI</name>
<protein>
    <submittedName>
        <fullName evidence="1">Phosphodiest-domain-containing protein</fullName>
    </submittedName>
</protein>
<evidence type="ECO:0000313" key="1">
    <source>
        <dbReference type="EMBL" id="PWN52014.1"/>
    </source>
</evidence>
<sequence length="569" mass="63084">MDGASREELGELSKKGLASSPSLTPSPSPRPRGEDSSPKGRRSSPDGRRATTSARPHPNLALVSSTLALLFLLCVASLLAKGEVVGTLLAPLSSLVTWAVQLPWPLSRLGYLHATTTTSPVDQSAGPPIDGYSNRTRAWPTTVLLISLDGFKPSYLDQGLAPSLQRLGLGRQQRPHLPLHAPVIGARRAEAMRPIYPTLTFPNHWSILTGLYAESHGIVANDFHSNDGQPFLYTDPTSSWGPRWWRGTPIWESAVLSGIKSAVLMWPGPPTTQRGTSPTYFQRYQSGPEWDLVGRRRKLLEWLDMEVQKRPRLICAYVPDVDQAAHKWGPSSPQAQHAVKQVDTFISDLLDDLERRRAQDLIDIVIVSDHGMTETSNDQLVFLDRILGDETFAKLGYRDGWPSAGLRPSSEDLEEAQIWLDLAEHALRNASEDGKSGFDVYRSDEGQLPERWHISGETDRVAPLWAVPRLGWSITDDKEFQAMNETYEPLGNHGYDNRESEMSAIFLARGPSFKPLAPAKASQPDANMPIFQNTEIYNLISAILDLPQEMRAANNGTANFWDSHLHMTS</sequence>
<dbReference type="Proteomes" id="UP000245626">
    <property type="component" value="Unassembled WGS sequence"/>
</dbReference>
<reference evidence="1 2" key="1">
    <citation type="journal article" date="2018" name="Mol. Biol. Evol.">
        <title>Broad Genomic Sampling Reveals a Smut Pathogenic Ancestry of the Fungal Clade Ustilaginomycotina.</title>
        <authorList>
            <person name="Kijpornyongpan T."/>
            <person name="Mondo S.J."/>
            <person name="Barry K."/>
            <person name="Sandor L."/>
            <person name="Lee J."/>
            <person name="Lipzen A."/>
            <person name="Pangilinan J."/>
            <person name="LaButti K."/>
            <person name="Hainaut M."/>
            <person name="Henrissat B."/>
            <person name="Grigoriev I.V."/>
            <person name="Spatafora J.W."/>
            <person name="Aime M.C."/>
        </authorList>
    </citation>
    <scope>NUCLEOTIDE SEQUENCE [LARGE SCALE GENOMIC DNA]</scope>
    <source>
        <strain evidence="1 2">SA 807</strain>
    </source>
</reference>
<keyword evidence="2" id="KW-1185">Reference proteome</keyword>
<dbReference type="EMBL" id="KZ819802">
    <property type="protein sequence ID" value="PWN52014.1"/>
    <property type="molecule type" value="Genomic_DNA"/>
</dbReference>
<gene>
    <name evidence="1" type="ORF">IE53DRAFT_327470</name>
</gene>
<organism evidence="1 2">
    <name type="scientific">Violaceomyces palustris</name>
    <dbReference type="NCBI Taxonomy" id="1673888"/>
    <lineage>
        <taxon>Eukaryota</taxon>
        <taxon>Fungi</taxon>
        <taxon>Dikarya</taxon>
        <taxon>Basidiomycota</taxon>
        <taxon>Ustilaginomycotina</taxon>
        <taxon>Ustilaginomycetes</taxon>
        <taxon>Violaceomycetales</taxon>
        <taxon>Violaceomycetaceae</taxon>
        <taxon>Violaceomyces</taxon>
    </lineage>
</organism>
<proteinExistence type="predicted"/>